<feature type="compositionally biased region" description="Low complexity" evidence="1">
    <location>
        <begin position="18"/>
        <end position="33"/>
    </location>
</feature>
<dbReference type="EMBL" id="KV722336">
    <property type="protein sequence ID" value="OCH95360.1"/>
    <property type="molecule type" value="Genomic_DNA"/>
</dbReference>
<evidence type="ECO:0000313" key="3">
    <source>
        <dbReference type="Proteomes" id="UP000250043"/>
    </source>
</evidence>
<accession>A0A8E2J621</accession>
<gene>
    <name evidence="2" type="ORF">OBBRIDRAFT_573898</name>
</gene>
<organism evidence="2 3">
    <name type="scientific">Obba rivulosa</name>
    <dbReference type="NCBI Taxonomy" id="1052685"/>
    <lineage>
        <taxon>Eukaryota</taxon>
        <taxon>Fungi</taxon>
        <taxon>Dikarya</taxon>
        <taxon>Basidiomycota</taxon>
        <taxon>Agaricomycotina</taxon>
        <taxon>Agaricomycetes</taxon>
        <taxon>Polyporales</taxon>
        <taxon>Gelatoporiaceae</taxon>
        <taxon>Obba</taxon>
    </lineage>
</organism>
<feature type="region of interest" description="Disordered" evidence="1">
    <location>
        <begin position="1"/>
        <end position="50"/>
    </location>
</feature>
<sequence>MSSSRISLSLAGQGIPQAPSTLTPAQSPATPSSPHRPTKAELESKLAHAKVRAEQRKYPAGLGLGLPSNVSSRTYRAISGVGLGISVVQPVTGTASPDASSLLPTRVSRASRAPNLPTIPSSPDERIPFSPRPAHIPHGLGLGLTPNTDSDRIHGLGLGLTPIIPQESFSQPIDTFRRTPGAPIYQNSYFPAIVPSPLRNCTREYFSDSHIPPPTSITVERPSLLQGPLLIPLRHPWVYDLLDEPVVFRPQDGLAPNTPRLGVPCLPAGQASFFLPTNLLTPADDPVEHESL</sequence>
<proteinExistence type="predicted"/>
<name>A0A8E2J621_9APHY</name>
<feature type="compositionally biased region" description="Basic and acidic residues" evidence="1">
    <location>
        <begin position="38"/>
        <end position="50"/>
    </location>
</feature>
<reference evidence="2 3" key="1">
    <citation type="submission" date="2016-07" db="EMBL/GenBank/DDBJ databases">
        <title>Draft genome of the white-rot fungus Obba rivulosa 3A-2.</title>
        <authorList>
            <consortium name="DOE Joint Genome Institute"/>
            <person name="Miettinen O."/>
            <person name="Riley R."/>
            <person name="Acob R."/>
            <person name="Barry K."/>
            <person name="Cullen D."/>
            <person name="De Vries R."/>
            <person name="Hainaut M."/>
            <person name="Hatakka A."/>
            <person name="Henrissat B."/>
            <person name="Hilden K."/>
            <person name="Kuo R."/>
            <person name="Labutti K."/>
            <person name="Lipzen A."/>
            <person name="Makela M.R."/>
            <person name="Sandor L."/>
            <person name="Spatafora J.W."/>
            <person name="Grigoriev I.V."/>
            <person name="Hibbett D.S."/>
        </authorList>
    </citation>
    <scope>NUCLEOTIDE SEQUENCE [LARGE SCALE GENOMIC DNA]</scope>
    <source>
        <strain evidence="2 3">3A-2</strain>
    </source>
</reference>
<dbReference type="AlphaFoldDB" id="A0A8E2J621"/>
<evidence type="ECO:0000313" key="2">
    <source>
        <dbReference type="EMBL" id="OCH95360.1"/>
    </source>
</evidence>
<evidence type="ECO:0000256" key="1">
    <source>
        <dbReference type="SAM" id="MobiDB-lite"/>
    </source>
</evidence>
<dbReference type="OrthoDB" id="2798956at2759"/>
<keyword evidence="3" id="KW-1185">Reference proteome</keyword>
<dbReference type="Proteomes" id="UP000250043">
    <property type="component" value="Unassembled WGS sequence"/>
</dbReference>
<protein>
    <submittedName>
        <fullName evidence="2">Uncharacterized protein</fullName>
    </submittedName>
</protein>